<name>A0A8H4VPK1_9AGAR</name>
<dbReference type="PANTHER" id="PTHR12832">
    <property type="entry name" value="TESTIS-SPECIFIC PROTEIN PBS13 T-COMPLEX 11"/>
    <property type="match status" value="1"/>
</dbReference>
<comment type="similarity">
    <text evidence="1">Belongs to the TCP11 family.</text>
</comment>
<dbReference type="Pfam" id="PF05794">
    <property type="entry name" value="Tcp11"/>
    <property type="match status" value="1"/>
</dbReference>
<protein>
    <submittedName>
        <fullName evidence="3">Uncharacterized protein</fullName>
    </submittedName>
</protein>
<dbReference type="InterPro" id="IPR008862">
    <property type="entry name" value="Tcp11"/>
</dbReference>
<feature type="compositionally biased region" description="Low complexity" evidence="2">
    <location>
        <begin position="73"/>
        <end position="91"/>
    </location>
</feature>
<keyword evidence="4" id="KW-1185">Reference proteome</keyword>
<feature type="compositionally biased region" description="Basic and acidic residues" evidence="2">
    <location>
        <begin position="43"/>
        <end position="61"/>
    </location>
</feature>
<dbReference type="Proteomes" id="UP000521872">
    <property type="component" value="Unassembled WGS sequence"/>
</dbReference>
<organism evidence="3 4">
    <name type="scientific">Agrocybe pediades</name>
    <dbReference type="NCBI Taxonomy" id="84607"/>
    <lineage>
        <taxon>Eukaryota</taxon>
        <taxon>Fungi</taxon>
        <taxon>Dikarya</taxon>
        <taxon>Basidiomycota</taxon>
        <taxon>Agaricomycotina</taxon>
        <taxon>Agaricomycetes</taxon>
        <taxon>Agaricomycetidae</taxon>
        <taxon>Agaricales</taxon>
        <taxon>Agaricineae</taxon>
        <taxon>Strophariaceae</taxon>
        <taxon>Agrocybe</taxon>
    </lineage>
</organism>
<evidence type="ECO:0000256" key="1">
    <source>
        <dbReference type="ARBA" id="ARBA00010954"/>
    </source>
</evidence>
<reference evidence="3 4" key="1">
    <citation type="submission" date="2019-12" db="EMBL/GenBank/DDBJ databases">
        <authorList>
            <person name="Floudas D."/>
            <person name="Bentzer J."/>
            <person name="Ahren D."/>
            <person name="Johansson T."/>
            <person name="Persson P."/>
            <person name="Tunlid A."/>
        </authorList>
    </citation>
    <scope>NUCLEOTIDE SEQUENCE [LARGE SCALE GENOMIC DNA]</scope>
    <source>
        <strain evidence="3 4">CBS 102.39</strain>
    </source>
</reference>
<evidence type="ECO:0000313" key="3">
    <source>
        <dbReference type="EMBL" id="KAF4617277.1"/>
    </source>
</evidence>
<evidence type="ECO:0000256" key="2">
    <source>
        <dbReference type="SAM" id="MobiDB-lite"/>
    </source>
</evidence>
<feature type="region of interest" description="Disordered" evidence="2">
    <location>
        <begin position="114"/>
        <end position="136"/>
    </location>
</feature>
<evidence type="ECO:0000313" key="4">
    <source>
        <dbReference type="Proteomes" id="UP000521872"/>
    </source>
</evidence>
<dbReference type="PANTHER" id="PTHR12832:SF11">
    <property type="entry name" value="LD23868P"/>
    <property type="match status" value="1"/>
</dbReference>
<dbReference type="GO" id="GO:0010737">
    <property type="term" value="P:protein kinase A signaling"/>
    <property type="evidence" value="ECO:0007669"/>
    <property type="project" value="TreeGrafter"/>
</dbReference>
<proteinExistence type="inferred from homology"/>
<gene>
    <name evidence="3" type="ORF">D9613_005864</name>
</gene>
<dbReference type="EMBL" id="JAACJL010000030">
    <property type="protein sequence ID" value="KAF4617277.1"/>
    <property type="molecule type" value="Genomic_DNA"/>
</dbReference>
<feature type="compositionally biased region" description="Low complexity" evidence="2">
    <location>
        <begin position="114"/>
        <end position="126"/>
    </location>
</feature>
<feature type="compositionally biased region" description="Basic residues" evidence="2">
    <location>
        <begin position="127"/>
        <end position="136"/>
    </location>
</feature>
<dbReference type="AlphaFoldDB" id="A0A8H4VPK1"/>
<sequence length="827" mass="91189">MDEIAHNQPHHDDNHQQPPDNIQPQPQDNQPTGARRSRHRPASSRDYHHDHSECKRPRIDTELPVVQAPRVDVTPTAATTAVSTPTVPSSAGLSTTPLASVPLAATTTPSVLSASASGSRSATATAHHSHTLRLSSAKRRLVRAAAPLHAASRVIPYGQPGAPSVAPHPFPDFRNSPHIPPNKPLINRTTLRELELDVILRNPVIRHDLLFDPGLQFRPRRKAEAFERYWNAVWEEVQTGCTCVTLDSTGRLFSSKICVCDLDHDGRLPIVVLVYDPGDGRPALYTHRAASRILPLLTEFLEVLLVVIQPLSNTAIYTDPVSIHDQALEHSAHAAHLRAIFDPEFIAQEVRHGVWDPEGVFKEIGETLKFHCAPMRDQDVDALVNSSAVKGEGMKAIKTCLELLELMKLDIANHQLGQLRPWLMRNTGTFEVKAFKLRFSQQDPDQANIPLSVASLHCTRQWLDKAHESLLLRKTPIPHHAYNLTAQITPSDASKHSGAFNYKDLTRNQKIYTSAVKGVVDLVFNTLHPTDSLLSPVFPTTSTPKTRPVAVSCLKNSAYTYTPQSSSFALVPMPETMYLDKSRLVNLGQDAGELTGLYMMLLLFRQLVFTSPVPAKKVQITKDDMTRMTQEIKDIAPVGFGNLLLSSARVNNGSDNMNAHAAKNEERKRVREDLVLQIATRACDVRSRETGVVHGVDTSRPTSCLMPEAPVLSLGRNWIETNLAPASSLSQFLHNRMRDAVFDAVLGLAWGGPGSANSSHNLLENMEATIKNHKVLGSVGRGLGAGMEALHENICSLAEKIARLALVHLNTHLPMYEMEGFFPPRDA</sequence>
<feature type="region of interest" description="Disordered" evidence="2">
    <location>
        <begin position="1"/>
        <end position="95"/>
    </location>
</feature>
<accession>A0A8H4VPK1</accession>
<feature type="compositionally biased region" description="Low complexity" evidence="2">
    <location>
        <begin position="16"/>
        <end position="31"/>
    </location>
</feature>
<comment type="caution">
    <text evidence="3">The sequence shown here is derived from an EMBL/GenBank/DDBJ whole genome shotgun (WGS) entry which is preliminary data.</text>
</comment>